<dbReference type="Pfam" id="PF01594">
    <property type="entry name" value="AI-2E_transport"/>
    <property type="match status" value="1"/>
</dbReference>
<comment type="subcellular location">
    <subcellularLocation>
        <location evidence="1">Membrane</location>
        <topology evidence="1">Multi-pass membrane protein</topology>
    </subcellularLocation>
</comment>
<dbReference type="AlphaFoldDB" id="A0A1H9NJL6"/>
<feature type="transmembrane region" description="Helical" evidence="6">
    <location>
        <begin position="308"/>
        <end position="341"/>
    </location>
</feature>
<accession>A0A1H9NJL6</accession>
<dbReference type="STRING" id="1855383.SAMN05216548_11643"/>
<feature type="transmembrane region" description="Helical" evidence="6">
    <location>
        <begin position="9"/>
        <end position="26"/>
    </location>
</feature>
<evidence type="ECO:0000256" key="3">
    <source>
        <dbReference type="ARBA" id="ARBA00022692"/>
    </source>
</evidence>
<evidence type="ECO:0000256" key="5">
    <source>
        <dbReference type="ARBA" id="ARBA00023136"/>
    </source>
</evidence>
<evidence type="ECO:0000256" key="6">
    <source>
        <dbReference type="SAM" id="Phobius"/>
    </source>
</evidence>
<protein>
    <submittedName>
        <fullName evidence="7">Predicted PurR-regulated permease PerM</fullName>
    </submittedName>
</protein>
<feature type="transmembrane region" description="Helical" evidence="6">
    <location>
        <begin position="271"/>
        <end position="288"/>
    </location>
</feature>
<feature type="transmembrane region" description="Helical" evidence="6">
    <location>
        <begin position="156"/>
        <end position="174"/>
    </location>
</feature>
<keyword evidence="4 6" id="KW-1133">Transmembrane helix</keyword>
<evidence type="ECO:0000313" key="8">
    <source>
        <dbReference type="Proteomes" id="UP000199647"/>
    </source>
</evidence>
<dbReference type="EMBL" id="FOFG01000016">
    <property type="protein sequence ID" value="SER36136.1"/>
    <property type="molecule type" value="Genomic_DNA"/>
</dbReference>
<comment type="similarity">
    <text evidence="2">Belongs to the autoinducer-2 exporter (AI-2E) (TC 2.A.86) family.</text>
</comment>
<keyword evidence="5 6" id="KW-0472">Membrane</keyword>
<reference evidence="7 8" key="1">
    <citation type="submission" date="2016-10" db="EMBL/GenBank/DDBJ databases">
        <authorList>
            <person name="de Groot N.N."/>
        </authorList>
    </citation>
    <scope>NUCLEOTIDE SEQUENCE [LARGE SCALE GENOMIC DNA]</scope>
    <source>
        <strain evidence="7 8">A52C2</strain>
    </source>
</reference>
<name>A0A1H9NJL6_9HYPH</name>
<proteinExistence type="inferred from homology"/>
<dbReference type="OrthoDB" id="106838at2"/>
<dbReference type="PANTHER" id="PTHR21716:SF4">
    <property type="entry name" value="TRANSMEMBRANE PROTEIN 245"/>
    <property type="match status" value="1"/>
</dbReference>
<evidence type="ECO:0000256" key="2">
    <source>
        <dbReference type="ARBA" id="ARBA00009773"/>
    </source>
</evidence>
<evidence type="ECO:0000256" key="1">
    <source>
        <dbReference type="ARBA" id="ARBA00004141"/>
    </source>
</evidence>
<feature type="transmembrane region" description="Helical" evidence="6">
    <location>
        <begin position="214"/>
        <end position="231"/>
    </location>
</feature>
<feature type="transmembrane region" description="Helical" evidence="6">
    <location>
        <begin position="237"/>
        <end position="259"/>
    </location>
</feature>
<keyword evidence="8" id="KW-1185">Reference proteome</keyword>
<gene>
    <name evidence="7" type="ORF">SAMN05216548_11643</name>
</gene>
<dbReference type="GO" id="GO:0016020">
    <property type="term" value="C:membrane"/>
    <property type="evidence" value="ECO:0007669"/>
    <property type="project" value="UniProtKB-SubCell"/>
</dbReference>
<organism evidence="7 8">
    <name type="scientific">Faunimonas pinastri</name>
    <dbReference type="NCBI Taxonomy" id="1855383"/>
    <lineage>
        <taxon>Bacteria</taxon>
        <taxon>Pseudomonadati</taxon>
        <taxon>Pseudomonadota</taxon>
        <taxon>Alphaproteobacteria</taxon>
        <taxon>Hyphomicrobiales</taxon>
        <taxon>Afifellaceae</taxon>
        <taxon>Faunimonas</taxon>
    </lineage>
</organism>
<dbReference type="PANTHER" id="PTHR21716">
    <property type="entry name" value="TRANSMEMBRANE PROTEIN"/>
    <property type="match status" value="1"/>
</dbReference>
<evidence type="ECO:0000313" key="7">
    <source>
        <dbReference type="EMBL" id="SER36136.1"/>
    </source>
</evidence>
<dbReference type="RefSeq" id="WP_092498931.1">
    <property type="nucleotide sequence ID" value="NZ_FOFG01000016.1"/>
</dbReference>
<dbReference type="Proteomes" id="UP000199647">
    <property type="component" value="Unassembled WGS sequence"/>
</dbReference>
<feature type="transmembrane region" description="Helical" evidence="6">
    <location>
        <begin position="61"/>
        <end position="84"/>
    </location>
</feature>
<evidence type="ECO:0000256" key="4">
    <source>
        <dbReference type="ARBA" id="ARBA00022989"/>
    </source>
</evidence>
<dbReference type="InterPro" id="IPR002549">
    <property type="entry name" value="AI-2E-like"/>
</dbReference>
<keyword evidence="3 6" id="KW-0812">Transmembrane</keyword>
<sequence length="365" mass="39642">MNIPVQRKAFFLLLAVITVAFGWLLLPYYSAVLWAVILAIIFQPMHRALENRLPRRANVAALLSVLVCILLAIIPVAVLMTSLVQEGVTVVQKVHDRNIDFGEYFTRFQAAIPESIKGWMNDAGVDLGIVREKLSSAAMQASQLVAGRALSIGQNTLQFVVSFGIMLYLLFFLFRDGRRISRAIRASMPLSHEYTNQLLGKFAAVVRATVKGNVIIAVVQGVIGGVTFWLIGIEGALLWGVLMAFLSLLPAIGAAVVWAPVALYLLVTGSYIKGIILIFVGVAVIGLVDNLLRPPLVGKETKLPDYVVLISTVGGMSLLGINGFVIGPLIAALFIAAWTLFRTEQETSVLQGHEPGDTRLILPKD</sequence>